<feature type="transmembrane region" description="Helical" evidence="6">
    <location>
        <begin position="221"/>
        <end position="239"/>
    </location>
</feature>
<organism evidence="7 8">
    <name type="scientific">Psychromicrobium lacuslunae</name>
    <dbReference type="NCBI Taxonomy" id="1618207"/>
    <lineage>
        <taxon>Bacteria</taxon>
        <taxon>Bacillati</taxon>
        <taxon>Actinomycetota</taxon>
        <taxon>Actinomycetes</taxon>
        <taxon>Micrococcales</taxon>
        <taxon>Micrococcaceae</taxon>
        <taxon>Psychromicrobium</taxon>
    </lineage>
</organism>
<keyword evidence="2" id="KW-1003">Cell membrane</keyword>
<dbReference type="PATRIC" id="fig|1618207.4.peg.1512"/>
<dbReference type="AlphaFoldDB" id="A0A0D4C328"/>
<feature type="transmembrane region" description="Helical" evidence="6">
    <location>
        <begin position="101"/>
        <end position="126"/>
    </location>
</feature>
<evidence type="ECO:0000256" key="4">
    <source>
        <dbReference type="ARBA" id="ARBA00022989"/>
    </source>
</evidence>
<dbReference type="GO" id="GO:0005886">
    <property type="term" value="C:plasma membrane"/>
    <property type="evidence" value="ECO:0007669"/>
    <property type="project" value="UniProtKB-SubCell"/>
</dbReference>
<evidence type="ECO:0000313" key="8">
    <source>
        <dbReference type="Proteomes" id="UP000061839"/>
    </source>
</evidence>
<dbReference type="STRING" id="1618207.UM93_07470"/>
<evidence type="ECO:0000256" key="6">
    <source>
        <dbReference type="SAM" id="Phobius"/>
    </source>
</evidence>
<feature type="transmembrane region" description="Helical" evidence="6">
    <location>
        <begin position="138"/>
        <end position="155"/>
    </location>
</feature>
<evidence type="ECO:0008006" key="9">
    <source>
        <dbReference type="Google" id="ProtNLM"/>
    </source>
</evidence>
<keyword evidence="8" id="KW-1185">Reference proteome</keyword>
<proteinExistence type="predicted"/>
<feature type="transmembrane region" description="Helical" evidence="6">
    <location>
        <begin position="60"/>
        <end position="80"/>
    </location>
</feature>
<feature type="transmembrane region" description="Helical" evidence="6">
    <location>
        <begin position="162"/>
        <end position="186"/>
    </location>
</feature>
<dbReference type="KEGG" id="ari:UM93_07470"/>
<feature type="transmembrane region" description="Helical" evidence="6">
    <location>
        <begin position="29"/>
        <end position="48"/>
    </location>
</feature>
<evidence type="ECO:0000313" key="7">
    <source>
        <dbReference type="EMBL" id="AJT42964.1"/>
    </source>
</evidence>
<keyword evidence="4 6" id="KW-1133">Transmembrane helix</keyword>
<dbReference type="EMBL" id="CP011005">
    <property type="protein sequence ID" value="AJT42964.1"/>
    <property type="molecule type" value="Genomic_DNA"/>
</dbReference>
<protein>
    <recommendedName>
        <fullName evidence="9">Cytochrome C oxidase assembly protein</fullName>
    </recommendedName>
</protein>
<name>A0A0D4C328_9MICC</name>
<gene>
    <name evidence="7" type="ORF">UM93_07470</name>
</gene>
<dbReference type="Pfam" id="PF09678">
    <property type="entry name" value="Caa3_CtaG"/>
    <property type="match status" value="1"/>
</dbReference>
<evidence type="ECO:0000256" key="5">
    <source>
        <dbReference type="ARBA" id="ARBA00023136"/>
    </source>
</evidence>
<sequence>MTALFLGGSYLWAVRSVAERWPLRRTAMFFLLGLASYLWVSCGFLGSYAEELRWAFSIKLALLLFVVPLLLALGKPLTLARLAFPRGRTRTVLARLTRRPLAFFGNAVVAPILGLLLFSMMLTPLAGTLRLNAPLDQGLTVLLPLVGLLMVLPVAEAGGKALNGLIVLQLLFAFIELLLDAVPGVFLRLSNTVLDGAAPFSGAQPPWFPNPLRDQQLAGDWLWFIAEAADLPLLILMFMRFATMDKRERAAVDELSDEEMEALSEAHLQRFYGNDGRSS</sequence>
<keyword evidence="3 6" id="KW-0812">Transmembrane</keyword>
<comment type="subcellular location">
    <subcellularLocation>
        <location evidence="1">Cell membrane</location>
        <topology evidence="1">Multi-pass membrane protein</topology>
    </subcellularLocation>
</comment>
<evidence type="ECO:0000256" key="2">
    <source>
        <dbReference type="ARBA" id="ARBA00022475"/>
    </source>
</evidence>
<dbReference type="Proteomes" id="UP000061839">
    <property type="component" value="Chromosome"/>
</dbReference>
<evidence type="ECO:0000256" key="3">
    <source>
        <dbReference type="ARBA" id="ARBA00022692"/>
    </source>
</evidence>
<accession>A0A0D4C328</accession>
<dbReference type="InterPro" id="IPR019108">
    <property type="entry name" value="Caa3_assmbl_CtaG-rel"/>
</dbReference>
<evidence type="ECO:0000256" key="1">
    <source>
        <dbReference type="ARBA" id="ARBA00004651"/>
    </source>
</evidence>
<keyword evidence="5 6" id="KW-0472">Membrane</keyword>
<reference evidence="7 8" key="1">
    <citation type="journal article" date="2015" name="Genome Announc.">
        <title>Complete Genome Sequencing of Protease-Producing Novel Arthrobacter sp. Strain IHBB 11108 Using PacBio Single-Molecule Real-Time Sequencing Technology.</title>
        <authorList>
            <person name="Kiran S."/>
            <person name="Swarnkar M.K."/>
            <person name="Pal M."/>
            <person name="Thakur R."/>
            <person name="Tewari R."/>
            <person name="Singh A.K."/>
            <person name="Gulati A."/>
        </authorList>
    </citation>
    <scope>NUCLEOTIDE SEQUENCE [LARGE SCALE GENOMIC DNA]</scope>
    <source>
        <strain evidence="7 8">IHBB 11108</strain>
    </source>
</reference>
<dbReference type="HOGENOM" id="CLU_054944_1_0_11"/>